<dbReference type="OrthoDB" id="346907at2759"/>
<organism evidence="2 3">
    <name type="scientific">Batrachochytrium dendrobatidis (strain JEL423)</name>
    <dbReference type="NCBI Taxonomy" id="403673"/>
    <lineage>
        <taxon>Eukaryota</taxon>
        <taxon>Fungi</taxon>
        <taxon>Fungi incertae sedis</taxon>
        <taxon>Chytridiomycota</taxon>
        <taxon>Chytridiomycota incertae sedis</taxon>
        <taxon>Chytridiomycetes</taxon>
        <taxon>Rhizophydiales</taxon>
        <taxon>Rhizophydiales incertae sedis</taxon>
        <taxon>Batrachochytrium</taxon>
    </lineage>
</organism>
<name>A0A177W8K4_BATDL</name>
<gene>
    <name evidence="2" type="ORF">BDEG_20610</name>
</gene>
<accession>A0A177W8K4</accession>
<feature type="domain" description="Protein kinase" evidence="1">
    <location>
        <begin position="1"/>
        <end position="149"/>
    </location>
</feature>
<dbReference type="eggNOG" id="KOG0595">
    <property type="taxonomic scope" value="Eukaryota"/>
</dbReference>
<dbReference type="InterPro" id="IPR045269">
    <property type="entry name" value="Atg1-like"/>
</dbReference>
<evidence type="ECO:0000313" key="3">
    <source>
        <dbReference type="Proteomes" id="UP000077115"/>
    </source>
</evidence>
<dbReference type="Proteomes" id="UP000077115">
    <property type="component" value="Unassembled WGS sequence"/>
</dbReference>
<dbReference type="PANTHER" id="PTHR24348">
    <property type="entry name" value="SERINE/THREONINE-PROTEIN KINASE UNC-51-RELATED"/>
    <property type="match status" value="1"/>
</dbReference>
<dbReference type="Gene3D" id="1.10.510.10">
    <property type="entry name" value="Transferase(Phosphotransferase) domain 1"/>
    <property type="match status" value="1"/>
</dbReference>
<dbReference type="GO" id="GO:0004674">
    <property type="term" value="F:protein serine/threonine kinase activity"/>
    <property type="evidence" value="ECO:0007669"/>
    <property type="project" value="InterPro"/>
</dbReference>
<protein>
    <recommendedName>
        <fullName evidence="1">Protein kinase domain-containing protein</fullName>
    </recommendedName>
</protein>
<dbReference type="AlphaFoldDB" id="A0A177W8K4"/>
<dbReference type="InterPro" id="IPR011009">
    <property type="entry name" value="Kinase-like_dom_sf"/>
</dbReference>
<sequence length="268" mass="30400">MKKNQYNVPILKIGDFGIADSQLTTHYDETLQDTSLEPHGSERVLRDRIGTLLYMAPEVLCDTSYDNRCDIWSIGVMFYEMLVGHTPFAAYAQSTTTLMKCILNIPTDALSPRVGITLSAETRQILQELLQPLPNNRITFERLFNHEYIDLAHLPCELSFQKGTELIQKARIYDEQMQKMSPNTTADNAERALKKTIDVYEEGASHLLASVEFRGVYNAKEVQGTIIECLNRIEALKEAKESLSKSKHLEQGWGFGSWFKGWSGTDVI</sequence>
<proteinExistence type="predicted"/>
<evidence type="ECO:0000259" key="1">
    <source>
        <dbReference type="PROSITE" id="PS50011"/>
    </source>
</evidence>
<dbReference type="EMBL" id="DS022300">
    <property type="protein sequence ID" value="OAJ36437.1"/>
    <property type="molecule type" value="Genomic_DNA"/>
</dbReference>
<dbReference type="SUPFAM" id="SSF56112">
    <property type="entry name" value="Protein kinase-like (PK-like)"/>
    <property type="match status" value="1"/>
</dbReference>
<dbReference type="GO" id="GO:0005524">
    <property type="term" value="F:ATP binding"/>
    <property type="evidence" value="ECO:0007669"/>
    <property type="project" value="InterPro"/>
</dbReference>
<dbReference type="Pfam" id="PF00069">
    <property type="entry name" value="Pkinase"/>
    <property type="match status" value="1"/>
</dbReference>
<dbReference type="PANTHER" id="PTHR24348:SF68">
    <property type="entry name" value="SERINE_THREONINE-PROTEIN KINASE ATG1C"/>
    <property type="match status" value="1"/>
</dbReference>
<dbReference type="GO" id="GO:0005737">
    <property type="term" value="C:cytoplasm"/>
    <property type="evidence" value="ECO:0007669"/>
    <property type="project" value="TreeGrafter"/>
</dbReference>
<evidence type="ECO:0000313" key="2">
    <source>
        <dbReference type="EMBL" id="OAJ36437.1"/>
    </source>
</evidence>
<dbReference type="VEuPathDB" id="FungiDB:BDEG_20610"/>
<dbReference type="InterPro" id="IPR000719">
    <property type="entry name" value="Prot_kinase_dom"/>
</dbReference>
<dbReference type="STRING" id="403673.A0A177W8K4"/>
<dbReference type="PROSITE" id="PS50011">
    <property type="entry name" value="PROTEIN_KINASE_DOM"/>
    <property type="match status" value="1"/>
</dbReference>
<dbReference type="SMART" id="SM00220">
    <property type="entry name" value="S_TKc"/>
    <property type="match status" value="1"/>
</dbReference>
<reference evidence="2 3" key="2">
    <citation type="submission" date="2016-05" db="EMBL/GenBank/DDBJ databases">
        <title>Lineage-specific infection strategies underlie the spectrum of fungal disease in amphibians.</title>
        <authorList>
            <person name="Cuomo C.A."/>
            <person name="Farrer R.A."/>
            <person name="James T."/>
            <person name="Longcore J."/>
            <person name="Birren B."/>
        </authorList>
    </citation>
    <scope>NUCLEOTIDE SEQUENCE [LARGE SCALE GENOMIC DNA]</scope>
    <source>
        <strain evidence="2 3">JEL423</strain>
    </source>
</reference>
<reference evidence="2 3" key="1">
    <citation type="submission" date="2006-10" db="EMBL/GenBank/DDBJ databases">
        <title>The Genome Sequence of Batrachochytrium dendrobatidis JEL423.</title>
        <authorList>
            <consortium name="The Broad Institute Genome Sequencing Platform"/>
            <person name="Birren B."/>
            <person name="Lander E."/>
            <person name="Galagan J."/>
            <person name="Cuomo C."/>
            <person name="Devon K."/>
            <person name="Jaffe D."/>
            <person name="Butler J."/>
            <person name="Alvarez P."/>
            <person name="Gnerre S."/>
            <person name="Grabherr M."/>
            <person name="Kleber M."/>
            <person name="Mauceli E."/>
            <person name="Brockman W."/>
            <person name="Young S."/>
            <person name="LaButti K."/>
            <person name="Sykes S."/>
            <person name="DeCaprio D."/>
            <person name="Crawford M."/>
            <person name="Koehrsen M."/>
            <person name="Engels R."/>
            <person name="Montgomery P."/>
            <person name="Pearson M."/>
            <person name="Howarth C."/>
            <person name="Larson L."/>
            <person name="White J."/>
            <person name="O'Leary S."/>
            <person name="Kodira C."/>
            <person name="Zeng Q."/>
            <person name="Yandava C."/>
            <person name="Alvarado L."/>
            <person name="Longcore J."/>
            <person name="James T."/>
        </authorList>
    </citation>
    <scope>NUCLEOTIDE SEQUENCE [LARGE SCALE GENOMIC DNA]</scope>
    <source>
        <strain evidence="2 3">JEL423</strain>
    </source>
</reference>
<dbReference type="GO" id="GO:0010506">
    <property type="term" value="P:regulation of autophagy"/>
    <property type="evidence" value="ECO:0007669"/>
    <property type="project" value="InterPro"/>
</dbReference>